<dbReference type="EMBL" id="CP022129">
    <property type="protein sequence ID" value="ASF48252.1"/>
    <property type="molecule type" value="Genomic_DNA"/>
</dbReference>
<keyword evidence="3" id="KW-1185">Reference proteome</keyword>
<evidence type="ECO:0000313" key="2">
    <source>
        <dbReference type="EMBL" id="POZ52536.1"/>
    </source>
</evidence>
<dbReference type="Proteomes" id="UP000197019">
    <property type="component" value="Chromosome"/>
</dbReference>
<dbReference type="KEGG" id="mpsy:CEK71_20505"/>
<dbReference type="RefSeq" id="WP_088621122.1">
    <property type="nucleotide sequence ID" value="NZ_CP022129.1"/>
</dbReference>
<dbReference type="EMBL" id="PGFZ01000003">
    <property type="protein sequence ID" value="POZ52536.1"/>
    <property type="molecule type" value="Genomic_DNA"/>
</dbReference>
<sequence length="61" mass="7030">MNTTTLLSALQTKLPNATVTVRPPLSAEQRAARQSALADYNAFWQGRLTAKDLWHDRRYWQ</sequence>
<name>A0A1Z4C3Z8_9GAMM</name>
<dbReference type="Proteomes" id="UP000237423">
    <property type="component" value="Unassembled WGS sequence"/>
</dbReference>
<dbReference type="AlphaFoldDB" id="A0A1Z4C3Z8"/>
<reference evidence="2 4" key="2">
    <citation type="submission" date="2017-11" db="EMBL/GenBank/DDBJ databases">
        <title>Draft Genome Sequence of Methylobacter psychrotolerans Sph1T, an Obligate Methanotroph from Low-Temperature Environments.</title>
        <authorList>
            <person name="Oshkin I.Y."/>
            <person name="Miroshnikov K."/>
            <person name="Belova S.E."/>
            <person name="Korzhenkov A."/>
            <person name="Toshchakov S.V."/>
            <person name="Dedysh S.N."/>
        </authorList>
    </citation>
    <scope>NUCLEOTIDE SEQUENCE [LARGE SCALE GENOMIC DNA]</scope>
    <source>
        <strain evidence="2 4">Sph1</strain>
    </source>
</reference>
<gene>
    <name evidence="2" type="ORF">AADEFJLK_02021</name>
    <name evidence="1" type="ORF">CEK71_20505</name>
</gene>
<evidence type="ECO:0000313" key="1">
    <source>
        <dbReference type="EMBL" id="ASF48252.1"/>
    </source>
</evidence>
<protein>
    <submittedName>
        <fullName evidence="1">Uncharacterized protein</fullName>
    </submittedName>
</protein>
<proteinExistence type="predicted"/>
<reference evidence="1 3" key="1">
    <citation type="submission" date="2017-06" db="EMBL/GenBank/DDBJ databases">
        <title>Genome Sequencing of the methanotroph Methylovulum psychrotolerants str. HV10-M2 isolated from a high-altitude environment.</title>
        <authorList>
            <person name="Mateos-Rivera A."/>
        </authorList>
    </citation>
    <scope>NUCLEOTIDE SEQUENCE [LARGE SCALE GENOMIC DNA]</scope>
    <source>
        <strain evidence="1 3">HV10_M2</strain>
    </source>
</reference>
<organism evidence="1 3">
    <name type="scientific">Methylovulum psychrotolerans</name>
    <dbReference type="NCBI Taxonomy" id="1704499"/>
    <lineage>
        <taxon>Bacteria</taxon>
        <taxon>Pseudomonadati</taxon>
        <taxon>Pseudomonadota</taxon>
        <taxon>Gammaproteobacteria</taxon>
        <taxon>Methylococcales</taxon>
        <taxon>Methylococcaceae</taxon>
        <taxon>Methylovulum</taxon>
    </lineage>
</organism>
<evidence type="ECO:0000313" key="3">
    <source>
        <dbReference type="Proteomes" id="UP000197019"/>
    </source>
</evidence>
<accession>A0A1Z4C3Z8</accession>
<evidence type="ECO:0000313" key="4">
    <source>
        <dbReference type="Proteomes" id="UP000237423"/>
    </source>
</evidence>